<proteinExistence type="predicted"/>
<accession>A0A8D8WXX5</accession>
<organism evidence="2">
    <name type="scientific">Cacopsylla melanoneura</name>
    <dbReference type="NCBI Taxonomy" id="428564"/>
    <lineage>
        <taxon>Eukaryota</taxon>
        <taxon>Metazoa</taxon>
        <taxon>Ecdysozoa</taxon>
        <taxon>Arthropoda</taxon>
        <taxon>Hexapoda</taxon>
        <taxon>Insecta</taxon>
        <taxon>Pterygota</taxon>
        <taxon>Neoptera</taxon>
        <taxon>Paraneoptera</taxon>
        <taxon>Hemiptera</taxon>
        <taxon>Sternorrhyncha</taxon>
        <taxon>Psylloidea</taxon>
        <taxon>Psyllidae</taxon>
        <taxon>Psyllinae</taxon>
        <taxon>Cacopsylla</taxon>
    </lineage>
</organism>
<protein>
    <submittedName>
        <fullName evidence="2">Uncharacterized protein</fullName>
    </submittedName>
</protein>
<dbReference type="EMBL" id="HBUF01233958">
    <property type="protein sequence ID" value="CAG6674465.1"/>
    <property type="molecule type" value="Transcribed_RNA"/>
</dbReference>
<feature type="region of interest" description="Disordered" evidence="1">
    <location>
        <begin position="148"/>
        <end position="175"/>
    </location>
</feature>
<sequence>MQSSTPLFASINPAQPMDYFSSNIQYILTSDVNPSLVTDSLGNVSIDQNGVAYLTQVPLQLVSDSSQSAAALVVETPQSLSVQQPLPLSLESYQVEMLSSGQFVLTPRVVAATTQPLHTETMCAEYAFINRPAAPNISSNTEFTIIQSTTNKGGSGQSQETSTLPSLSQAAKTSTSTQVIRKVQLLTNPVDADHRVS</sequence>
<evidence type="ECO:0000256" key="1">
    <source>
        <dbReference type="SAM" id="MobiDB-lite"/>
    </source>
</evidence>
<name>A0A8D8WXX5_9HEMI</name>
<reference evidence="2" key="1">
    <citation type="submission" date="2021-05" db="EMBL/GenBank/DDBJ databases">
        <authorList>
            <person name="Alioto T."/>
            <person name="Alioto T."/>
            <person name="Gomez Garrido J."/>
        </authorList>
    </citation>
    <scope>NUCLEOTIDE SEQUENCE</scope>
</reference>
<evidence type="ECO:0000313" key="2">
    <source>
        <dbReference type="EMBL" id="CAG6674464.1"/>
    </source>
</evidence>
<dbReference type="EMBL" id="HBUF01233959">
    <property type="protein sequence ID" value="CAG6674466.1"/>
    <property type="molecule type" value="Transcribed_RNA"/>
</dbReference>
<dbReference type="EMBL" id="HBUF01233957">
    <property type="protein sequence ID" value="CAG6674464.1"/>
    <property type="molecule type" value="Transcribed_RNA"/>
</dbReference>
<dbReference type="AlphaFoldDB" id="A0A8D8WXX5"/>